<proteinExistence type="predicted"/>
<evidence type="ECO:0000256" key="4">
    <source>
        <dbReference type="ARBA" id="ARBA00023136"/>
    </source>
</evidence>
<evidence type="ECO:0000259" key="5">
    <source>
        <dbReference type="Pfam" id="PF04357"/>
    </source>
</evidence>
<comment type="subcellular location">
    <subcellularLocation>
        <location evidence="1">Membrane</location>
        <topology evidence="1">Single-pass membrane protein</topology>
    </subcellularLocation>
</comment>
<keyword evidence="3" id="KW-1133">Transmembrane helix</keyword>
<dbReference type="PANTHER" id="PTHR36985">
    <property type="entry name" value="TRANSLOCATION AND ASSEMBLY MODULE SUBUNIT TAMB"/>
    <property type="match status" value="1"/>
</dbReference>
<sequence>MILVRLFIGAILVSRKLRFILTNSILLITASLKGKAGKVVFDGKLKVPEANIYLPAVMNMTGRFTEPDIPKPVLVREIENFSNPVDTAALVLDTVSTRDTVNLQYLDGLTGLLTVEFPQNTWIKNKDMFVEISGELEVIKNAEFFELFGSIDVVRGQYDILGKTFKIDQGTITFQGGEELIPRLNIQATYSFRNPEEAEQALTLNVTGTANGPEINFALDGSQVSEGDALSYILFGKGMNELTIDQQENVSGAGQLAGSAAMAVLSSQLTNLLGNSLDVDYIEVKGNGDFDNATVVVGKYITNNLFVSYQQRFGETNEKDVGKYEVKLEYELFKFLFLQLNNSSTDSGFDVIFKLQSN</sequence>
<dbReference type="EMBL" id="CP046401">
    <property type="protein sequence ID" value="QGY47672.1"/>
    <property type="molecule type" value="Genomic_DNA"/>
</dbReference>
<keyword evidence="2" id="KW-0812">Transmembrane</keyword>
<dbReference type="AlphaFoldDB" id="A0A6I6K5E7"/>
<reference evidence="6 7" key="1">
    <citation type="submission" date="2019-11" db="EMBL/GenBank/DDBJ databases">
        <authorList>
            <person name="Zheng R.K."/>
            <person name="Sun C.M."/>
        </authorList>
    </citation>
    <scope>NUCLEOTIDE SEQUENCE [LARGE SCALE GENOMIC DNA]</scope>
    <source>
        <strain evidence="6 7">WC007</strain>
    </source>
</reference>
<dbReference type="GO" id="GO:0005886">
    <property type="term" value="C:plasma membrane"/>
    <property type="evidence" value="ECO:0007669"/>
    <property type="project" value="InterPro"/>
</dbReference>
<keyword evidence="4" id="KW-0472">Membrane</keyword>
<gene>
    <name evidence="6" type="ORF">GM418_29585</name>
</gene>
<organism evidence="6 7">
    <name type="scientific">Maribellus comscasis</name>
    <dbReference type="NCBI Taxonomy" id="2681766"/>
    <lineage>
        <taxon>Bacteria</taxon>
        <taxon>Pseudomonadati</taxon>
        <taxon>Bacteroidota</taxon>
        <taxon>Bacteroidia</taxon>
        <taxon>Marinilabiliales</taxon>
        <taxon>Prolixibacteraceae</taxon>
        <taxon>Maribellus</taxon>
    </lineage>
</organism>
<evidence type="ECO:0000256" key="2">
    <source>
        <dbReference type="ARBA" id="ARBA00022692"/>
    </source>
</evidence>
<evidence type="ECO:0000313" key="6">
    <source>
        <dbReference type="EMBL" id="QGY47672.1"/>
    </source>
</evidence>
<dbReference type="PANTHER" id="PTHR36985:SF1">
    <property type="entry name" value="TRANSLOCATION AND ASSEMBLY MODULE SUBUNIT TAMB"/>
    <property type="match status" value="1"/>
</dbReference>
<accession>A0A6I6K5E7</accession>
<evidence type="ECO:0000313" key="7">
    <source>
        <dbReference type="Proteomes" id="UP000428260"/>
    </source>
</evidence>
<dbReference type="GO" id="GO:0009306">
    <property type="term" value="P:protein secretion"/>
    <property type="evidence" value="ECO:0007669"/>
    <property type="project" value="InterPro"/>
</dbReference>
<evidence type="ECO:0000256" key="1">
    <source>
        <dbReference type="ARBA" id="ARBA00004167"/>
    </source>
</evidence>
<keyword evidence="7" id="KW-1185">Reference proteome</keyword>
<evidence type="ECO:0000256" key="3">
    <source>
        <dbReference type="ARBA" id="ARBA00022989"/>
    </source>
</evidence>
<dbReference type="KEGG" id="mcos:GM418_29585"/>
<name>A0A6I6K5E7_9BACT</name>
<dbReference type="GO" id="GO:0097347">
    <property type="term" value="C:TAM protein secretion complex"/>
    <property type="evidence" value="ECO:0007669"/>
    <property type="project" value="TreeGrafter"/>
</dbReference>
<dbReference type="Pfam" id="PF04357">
    <property type="entry name" value="TamB"/>
    <property type="match status" value="1"/>
</dbReference>
<dbReference type="Proteomes" id="UP000428260">
    <property type="component" value="Chromosome"/>
</dbReference>
<dbReference type="InterPro" id="IPR007452">
    <property type="entry name" value="TamB_C"/>
</dbReference>
<feature type="domain" description="Translocation and assembly module TamB C-terminal" evidence="5">
    <location>
        <begin position="30"/>
        <end position="355"/>
    </location>
</feature>
<protein>
    <recommendedName>
        <fullName evidence="5">Translocation and assembly module TamB C-terminal domain-containing protein</fullName>
    </recommendedName>
</protein>